<dbReference type="Pfam" id="PF05686">
    <property type="entry name" value="Glyco_transf_90"/>
    <property type="match status" value="1"/>
</dbReference>
<comment type="caution">
    <text evidence="2">The sequence shown here is derived from an EMBL/GenBank/DDBJ whole genome shotgun (WGS) entry which is preliminary data.</text>
</comment>
<reference evidence="2 3" key="1">
    <citation type="submission" date="2019-10" db="EMBL/GenBank/DDBJ databases">
        <authorList>
            <person name="Palmer J.M."/>
        </authorList>
    </citation>
    <scope>NUCLEOTIDE SEQUENCE [LARGE SCALE GENOMIC DNA]</scope>
    <source>
        <strain evidence="2 3">TWF694</strain>
    </source>
</reference>
<organism evidence="2 3">
    <name type="scientific">Orbilia ellipsospora</name>
    <dbReference type="NCBI Taxonomy" id="2528407"/>
    <lineage>
        <taxon>Eukaryota</taxon>
        <taxon>Fungi</taxon>
        <taxon>Dikarya</taxon>
        <taxon>Ascomycota</taxon>
        <taxon>Pezizomycotina</taxon>
        <taxon>Orbiliomycetes</taxon>
        <taxon>Orbiliales</taxon>
        <taxon>Orbiliaceae</taxon>
        <taxon>Orbilia</taxon>
    </lineage>
</organism>
<dbReference type="SMART" id="SM00672">
    <property type="entry name" value="CAP10"/>
    <property type="match status" value="1"/>
</dbReference>
<evidence type="ECO:0000313" key="2">
    <source>
        <dbReference type="EMBL" id="KAK6533400.1"/>
    </source>
</evidence>
<dbReference type="AlphaFoldDB" id="A0AAV9X1T1"/>
<name>A0AAV9X1T1_9PEZI</name>
<dbReference type="EMBL" id="JAVHJO010000011">
    <property type="protein sequence ID" value="KAK6533400.1"/>
    <property type="molecule type" value="Genomic_DNA"/>
</dbReference>
<dbReference type="InterPro" id="IPR006598">
    <property type="entry name" value="CAP10"/>
</dbReference>
<evidence type="ECO:0000259" key="1">
    <source>
        <dbReference type="SMART" id="SM00672"/>
    </source>
</evidence>
<feature type="domain" description="Glycosyl transferase CAP10" evidence="1">
    <location>
        <begin position="243"/>
        <end position="534"/>
    </location>
</feature>
<dbReference type="Proteomes" id="UP001365542">
    <property type="component" value="Unassembled WGS sequence"/>
</dbReference>
<proteinExistence type="predicted"/>
<evidence type="ECO:0000313" key="3">
    <source>
        <dbReference type="Proteomes" id="UP001365542"/>
    </source>
</evidence>
<accession>A0AAV9X1T1</accession>
<dbReference type="InterPro" id="IPR051091">
    <property type="entry name" value="O-Glucosyltr/Glycosyltrsf_90"/>
</dbReference>
<keyword evidence="3" id="KW-1185">Reference proteome</keyword>
<dbReference type="PANTHER" id="PTHR12203">
    <property type="entry name" value="KDEL LYS-ASP-GLU-LEU CONTAINING - RELATED"/>
    <property type="match status" value="1"/>
</dbReference>
<dbReference type="PANTHER" id="PTHR12203:SF22">
    <property type="entry name" value="CAPSULE ASSOCIATED PROTEIN"/>
    <property type="match status" value="1"/>
</dbReference>
<protein>
    <recommendedName>
        <fullName evidence="1">Glycosyl transferase CAP10 domain-containing protein</fullName>
    </recommendedName>
</protein>
<gene>
    <name evidence="2" type="ORF">TWF694_002346</name>
</gene>
<sequence>MIEFQLDLYNNRTQLQSKSFKEVVQKYRRKNGRHPPPKFDQHDCVDFDNFDRIMDDLRPFWGIPPADIRAMVKSMDSDKHKVAILKIRMHRVLPPPDPRPASWTWRADTFTKMLQSIAMYLPNLDIAMNTLDEPRVVVPWEDIQAYLEIERRNRNLTTLTLNTFSEAALENENNVKKDNIDLGFFDHSGKPYMDLASKSCPPDSYVRRPGIYNHKIESYFKDPVSGILLNYNRSMDLCTVGPLMSNLHGFLFSSSDTIATQKLVPIFGECKVNVNNDILFPANKYYDVDDAEYTYNSTHDVPWEEKKDVMFWRGVTSDGTQIKETWRNLGRHRFVAFTNATNLVDAKVKIMRTTAEAKVMKYHTALYPIASFMQSKTDVGFNKIQWCVPDCEYILKEIGTKDGVEFADVFKYKFLPDLDGHSFSGRWHAFLKSRSVSMKATIFKEWHDERLKEWVHFVPLSYRFDELYTVLTYFMGLEKEYLGNEVFHVPKHDATAEGIAERGREWASKVLRKEDIEIYMLRLMLEYARVVDDNRDTIGYSGDGSEVDKEFETPESQ</sequence>